<evidence type="ECO:0000313" key="15">
    <source>
        <dbReference type="EMBL" id="HIV24880.1"/>
    </source>
</evidence>
<feature type="binding site" evidence="13">
    <location>
        <position position="333"/>
    </location>
    <ligand>
        <name>S-adenosyl-L-methionine</name>
        <dbReference type="ChEBI" id="CHEBI:59789"/>
    </ligand>
</feature>
<dbReference type="InterPro" id="IPR035926">
    <property type="entry name" value="NusB-like_sf"/>
</dbReference>
<evidence type="ECO:0000256" key="5">
    <source>
        <dbReference type="ARBA" id="ARBA00022552"/>
    </source>
</evidence>
<dbReference type="EMBL" id="DVOO01000011">
    <property type="protein sequence ID" value="HIV24880.1"/>
    <property type="molecule type" value="Genomic_DNA"/>
</dbReference>
<feature type="active site" description="Nucleophile" evidence="13">
    <location>
        <position position="386"/>
    </location>
</feature>
<dbReference type="GO" id="GO:0006355">
    <property type="term" value="P:regulation of DNA-templated transcription"/>
    <property type="evidence" value="ECO:0007669"/>
    <property type="project" value="InterPro"/>
</dbReference>
<evidence type="ECO:0000256" key="2">
    <source>
        <dbReference type="ARBA" id="ARBA00004496"/>
    </source>
</evidence>
<keyword evidence="8 13" id="KW-0949">S-adenosyl-L-methionine</keyword>
<evidence type="ECO:0000256" key="7">
    <source>
        <dbReference type="ARBA" id="ARBA00022679"/>
    </source>
</evidence>
<evidence type="ECO:0000256" key="4">
    <source>
        <dbReference type="ARBA" id="ARBA00022490"/>
    </source>
</evidence>
<dbReference type="InterPro" id="IPR001678">
    <property type="entry name" value="MeTrfase_RsmB-F_NOP2_dom"/>
</dbReference>
<comment type="caution">
    <text evidence="15">The sequence shown here is derived from an EMBL/GenBank/DDBJ whole genome shotgun (WGS) entry which is preliminary data.</text>
</comment>
<dbReference type="NCBIfam" id="NF011494">
    <property type="entry name" value="PRK14902.1"/>
    <property type="match status" value="1"/>
</dbReference>
<dbReference type="Proteomes" id="UP000824169">
    <property type="component" value="Unassembled WGS sequence"/>
</dbReference>
<dbReference type="SUPFAM" id="SSF53335">
    <property type="entry name" value="S-adenosyl-L-methionine-dependent methyltransferases"/>
    <property type="match status" value="1"/>
</dbReference>
<comment type="function">
    <text evidence="1">Specifically methylates the cytosine at position 967 (m5C967) of 16S rRNA.</text>
</comment>
<dbReference type="GO" id="GO:0008649">
    <property type="term" value="F:rRNA methyltransferase activity"/>
    <property type="evidence" value="ECO:0007669"/>
    <property type="project" value="InterPro"/>
</dbReference>
<dbReference type="InterPro" id="IPR054728">
    <property type="entry name" value="RsmB-like_ferredoxin"/>
</dbReference>
<feature type="binding site" evidence="13">
    <location>
        <begin position="264"/>
        <end position="270"/>
    </location>
    <ligand>
        <name>S-adenosyl-L-methionine</name>
        <dbReference type="ChEBI" id="CHEBI:59789"/>
    </ligand>
</feature>
<proteinExistence type="inferred from homology"/>
<evidence type="ECO:0000259" key="14">
    <source>
        <dbReference type="PROSITE" id="PS51686"/>
    </source>
</evidence>
<sequence length="455" mass="50973">MTEKINIRELALAVLLEAGKKEQKSSQLIHSVLEKYQYLPRQDRAFFTRLCQGTLEYRLQLDYILDVYSRVPARKMKPVVREILRMAVYQLKYMDSIPDSAAVNEAVKLAGRKGLPQLKGFINGVLRAAARGLQECPWPEKTDPVRFLSVRYSMPEYLVEKWLKELGAEATENMLRAFLLEEPLTVRIRGGSTERENALEELREQGVLAEKAPYVQSAYYLKKYDKLEKLTAFRRGRLQVQDVSSMLAAEAAAPGEGSLILDLCAAPGGKSLYLADLAGEGSLVIARDLTPGKVQLIRENADRCGAGQVRPEQWDACETDPEMIEKADTVLADVPCSGYGVIGRKPDIKYRASAEREDALVELQRKILTNAVAYVKPGGVLLYSTCTVNYAENQGNAKWLAGNFPLEPESLDPFLPQELRTENTGRGFLQLLPGAHSCDGFFMARFRKKKMDGER</sequence>
<gene>
    <name evidence="15" type="primary">rsmB</name>
    <name evidence="15" type="ORF">IAB71_03695</name>
</gene>
<keyword evidence="7 13" id="KW-0808">Transferase</keyword>
<comment type="catalytic activity">
    <reaction evidence="12">
        <text>cytidine(967) in 16S rRNA + S-adenosyl-L-methionine = 5-methylcytidine(967) in 16S rRNA + S-adenosyl-L-homocysteine + H(+)</text>
        <dbReference type="Rhea" id="RHEA:42748"/>
        <dbReference type="Rhea" id="RHEA-COMP:10219"/>
        <dbReference type="Rhea" id="RHEA-COMP:10220"/>
        <dbReference type="ChEBI" id="CHEBI:15378"/>
        <dbReference type="ChEBI" id="CHEBI:57856"/>
        <dbReference type="ChEBI" id="CHEBI:59789"/>
        <dbReference type="ChEBI" id="CHEBI:74483"/>
        <dbReference type="ChEBI" id="CHEBI:82748"/>
        <dbReference type="EC" id="2.1.1.176"/>
    </reaction>
</comment>
<feature type="binding site" evidence="13">
    <location>
        <position position="315"/>
    </location>
    <ligand>
        <name>S-adenosyl-L-methionine</name>
        <dbReference type="ChEBI" id="CHEBI:59789"/>
    </ligand>
</feature>
<dbReference type="NCBIfam" id="TIGR00563">
    <property type="entry name" value="rsmB"/>
    <property type="match status" value="1"/>
</dbReference>
<dbReference type="SUPFAM" id="SSF48013">
    <property type="entry name" value="NusB-like"/>
    <property type="match status" value="1"/>
</dbReference>
<evidence type="ECO:0000256" key="3">
    <source>
        <dbReference type="ARBA" id="ARBA00012140"/>
    </source>
</evidence>
<keyword evidence="4" id="KW-0963">Cytoplasm</keyword>
<evidence type="ECO:0000256" key="10">
    <source>
        <dbReference type="ARBA" id="ARBA00030399"/>
    </source>
</evidence>
<dbReference type="InterPro" id="IPR049560">
    <property type="entry name" value="MeTrfase_RsmB-F_NOP2_cat"/>
</dbReference>
<evidence type="ECO:0000256" key="12">
    <source>
        <dbReference type="ARBA" id="ARBA00047283"/>
    </source>
</evidence>
<dbReference type="Pfam" id="PF01029">
    <property type="entry name" value="NusB"/>
    <property type="match status" value="1"/>
</dbReference>
<keyword evidence="9 13" id="KW-0694">RNA-binding</keyword>
<organism evidence="15 16">
    <name type="scientific">Candidatus Scatomonas pullistercoris</name>
    <dbReference type="NCBI Taxonomy" id="2840920"/>
    <lineage>
        <taxon>Bacteria</taxon>
        <taxon>Bacillati</taxon>
        <taxon>Bacillota</taxon>
        <taxon>Clostridia</taxon>
        <taxon>Lachnospirales</taxon>
        <taxon>Lachnospiraceae</taxon>
        <taxon>Lachnospiraceae incertae sedis</taxon>
        <taxon>Candidatus Scatomonas</taxon>
    </lineage>
</organism>
<accession>A0A9D1T9Y6</accession>
<evidence type="ECO:0000256" key="1">
    <source>
        <dbReference type="ARBA" id="ARBA00002724"/>
    </source>
</evidence>
<dbReference type="Pfam" id="PF01189">
    <property type="entry name" value="Methyltr_RsmB-F"/>
    <property type="match status" value="1"/>
</dbReference>
<dbReference type="PRINTS" id="PR02008">
    <property type="entry name" value="RCMTFAMILY"/>
</dbReference>
<dbReference type="InterPro" id="IPR023267">
    <property type="entry name" value="RCMT"/>
</dbReference>
<dbReference type="InterPro" id="IPR004573">
    <property type="entry name" value="rRNA_ssu_MeTfrase_B"/>
</dbReference>
<keyword evidence="5" id="KW-0698">rRNA processing</keyword>
<evidence type="ECO:0000256" key="9">
    <source>
        <dbReference type="ARBA" id="ARBA00022884"/>
    </source>
</evidence>
<feature type="domain" description="SAM-dependent MTase RsmB/NOP-type" evidence="14">
    <location>
        <begin position="174"/>
        <end position="449"/>
    </location>
</feature>
<feature type="binding site" evidence="13">
    <location>
        <position position="288"/>
    </location>
    <ligand>
        <name>S-adenosyl-L-methionine</name>
        <dbReference type="ChEBI" id="CHEBI:59789"/>
    </ligand>
</feature>
<evidence type="ECO:0000256" key="13">
    <source>
        <dbReference type="PROSITE-ProRule" id="PRU01023"/>
    </source>
</evidence>
<protein>
    <recommendedName>
        <fullName evidence="3">16S rRNA (cytosine(967)-C(5))-methyltransferase</fullName>
        <ecNumber evidence="3">2.1.1.176</ecNumber>
    </recommendedName>
    <alternativeName>
        <fullName evidence="10">16S rRNA m5C967 methyltransferase</fullName>
    </alternativeName>
    <alternativeName>
        <fullName evidence="11">rRNA (cytosine-C(5)-)-methyltransferase RsmB</fullName>
    </alternativeName>
</protein>
<dbReference type="Gene3D" id="3.30.70.1170">
    <property type="entry name" value="Sun protein, domain 3"/>
    <property type="match status" value="1"/>
</dbReference>
<dbReference type="PANTHER" id="PTHR22807:SF53">
    <property type="entry name" value="RIBOSOMAL RNA SMALL SUBUNIT METHYLTRANSFERASE B-RELATED"/>
    <property type="match status" value="1"/>
</dbReference>
<dbReference type="CDD" id="cd02440">
    <property type="entry name" value="AdoMet_MTases"/>
    <property type="match status" value="1"/>
</dbReference>
<dbReference type="EC" id="2.1.1.176" evidence="3"/>
<evidence type="ECO:0000313" key="16">
    <source>
        <dbReference type="Proteomes" id="UP000824169"/>
    </source>
</evidence>
<keyword evidence="6 13" id="KW-0489">Methyltransferase</keyword>
<dbReference type="PROSITE" id="PS51686">
    <property type="entry name" value="SAM_MT_RSMB_NOP"/>
    <property type="match status" value="1"/>
</dbReference>
<dbReference type="AlphaFoldDB" id="A0A9D1T9Y6"/>
<comment type="subcellular location">
    <subcellularLocation>
        <location evidence="2">Cytoplasm</location>
    </subcellularLocation>
</comment>
<evidence type="ECO:0000256" key="8">
    <source>
        <dbReference type="ARBA" id="ARBA00022691"/>
    </source>
</evidence>
<comment type="similarity">
    <text evidence="13">Belongs to the class I-like SAM-binding methyltransferase superfamily. RsmB/NOP family.</text>
</comment>
<dbReference type="PANTHER" id="PTHR22807">
    <property type="entry name" value="NOP2 YEAST -RELATED NOL1/NOP2/FMU SUN DOMAIN-CONTAINING"/>
    <property type="match status" value="1"/>
</dbReference>
<dbReference type="InterPro" id="IPR006027">
    <property type="entry name" value="NusB_RsmB_TIM44"/>
</dbReference>
<dbReference type="Pfam" id="PF22458">
    <property type="entry name" value="RsmF-B_ferredox"/>
    <property type="match status" value="1"/>
</dbReference>
<reference evidence="15" key="2">
    <citation type="journal article" date="2021" name="PeerJ">
        <title>Extensive microbial diversity within the chicken gut microbiome revealed by metagenomics and culture.</title>
        <authorList>
            <person name="Gilroy R."/>
            <person name="Ravi A."/>
            <person name="Getino M."/>
            <person name="Pursley I."/>
            <person name="Horton D.L."/>
            <person name="Alikhan N.F."/>
            <person name="Baker D."/>
            <person name="Gharbi K."/>
            <person name="Hall N."/>
            <person name="Watson M."/>
            <person name="Adriaenssens E.M."/>
            <person name="Foster-Nyarko E."/>
            <person name="Jarju S."/>
            <person name="Secka A."/>
            <person name="Antonio M."/>
            <person name="Oren A."/>
            <person name="Chaudhuri R.R."/>
            <person name="La Ragione R."/>
            <person name="Hildebrand F."/>
            <person name="Pallen M.J."/>
        </authorList>
    </citation>
    <scope>NUCLEOTIDE SEQUENCE</scope>
    <source>
        <strain evidence="15">CHK188-20938</strain>
    </source>
</reference>
<dbReference type="GO" id="GO:0005737">
    <property type="term" value="C:cytoplasm"/>
    <property type="evidence" value="ECO:0007669"/>
    <property type="project" value="UniProtKB-SubCell"/>
</dbReference>
<name>A0A9D1T9Y6_9FIRM</name>
<dbReference type="Gene3D" id="3.40.50.150">
    <property type="entry name" value="Vaccinia Virus protein VP39"/>
    <property type="match status" value="1"/>
</dbReference>
<dbReference type="InterPro" id="IPR029063">
    <property type="entry name" value="SAM-dependent_MTases_sf"/>
</dbReference>
<evidence type="ECO:0000256" key="11">
    <source>
        <dbReference type="ARBA" id="ARBA00031088"/>
    </source>
</evidence>
<dbReference type="GO" id="GO:0003723">
    <property type="term" value="F:RNA binding"/>
    <property type="evidence" value="ECO:0007669"/>
    <property type="project" value="UniProtKB-UniRule"/>
</dbReference>
<reference evidence="15" key="1">
    <citation type="submission" date="2020-10" db="EMBL/GenBank/DDBJ databases">
        <authorList>
            <person name="Gilroy R."/>
        </authorList>
    </citation>
    <scope>NUCLEOTIDE SEQUENCE</scope>
    <source>
        <strain evidence="15">CHK188-20938</strain>
    </source>
</reference>
<evidence type="ECO:0000256" key="6">
    <source>
        <dbReference type="ARBA" id="ARBA00022603"/>
    </source>
</evidence>
<dbReference type="Gene3D" id="1.10.940.10">
    <property type="entry name" value="NusB-like"/>
    <property type="match status" value="1"/>
</dbReference>